<sequence>MTKRKKRQLIALLFFLFILAIIIFLSVRPLQIYQTTTTQPEEDNIQQVIEQVQEKDEEASSPADELSLNLREAVDQALNIFASQDFHITAIGDSLTQGVGDETNSEGYVGVLKNKLSNEGYRLQFNNFGRRGNRTDQLIVRLEEESALQRSISNSDIVLVTIGANDIMRIVRENFLNLQEDIFINEQLEYEERLNTIFEMIIDLNDQAHVFLIGFFNPFEGYFDEVEELSTILTSWNQSGEQLTNNYPLIQYIPIDDLFQIGGVNLLAEDNFHPNSTGYSLIASRVLNYLQPALEDIILERTAQAQ</sequence>
<dbReference type="InterPro" id="IPR013830">
    <property type="entry name" value="SGNH_hydro"/>
</dbReference>
<feature type="domain" description="SGNH hydrolase-type esterase" evidence="1">
    <location>
        <begin position="90"/>
        <end position="280"/>
    </location>
</feature>
<dbReference type="Proteomes" id="UP001084197">
    <property type="component" value="Unassembled WGS sequence"/>
</dbReference>
<dbReference type="SUPFAM" id="SSF52266">
    <property type="entry name" value="SGNH hydrolase"/>
    <property type="match status" value="1"/>
</dbReference>
<dbReference type="PANTHER" id="PTHR30383:SF27">
    <property type="entry name" value="SPORE GERMINATION LIPASE LIPC"/>
    <property type="match status" value="1"/>
</dbReference>
<accession>A0A9J6RAY5</accession>
<dbReference type="RefSeq" id="WP_268779299.1">
    <property type="nucleotide sequence ID" value="NZ_JAPRAT010000006.1"/>
</dbReference>
<dbReference type="Pfam" id="PF13472">
    <property type="entry name" value="Lipase_GDSL_2"/>
    <property type="match status" value="1"/>
</dbReference>
<dbReference type="InterPro" id="IPR051532">
    <property type="entry name" value="Ester_Hydrolysis_Enzymes"/>
</dbReference>
<proteinExistence type="predicted"/>
<dbReference type="GO" id="GO:0004622">
    <property type="term" value="F:phosphatidylcholine lysophospholipase activity"/>
    <property type="evidence" value="ECO:0007669"/>
    <property type="project" value="TreeGrafter"/>
</dbReference>
<protein>
    <submittedName>
        <fullName evidence="2">GDSL-type esterase/lipase family protein</fullName>
    </submittedName>
</protein>
<evidence type="ECO:0000259" key="1">
    <source>
        <dbReference type="Pfam" id="PF13472"/>
    </source>
</evidence>
<evidence type="ECO:0000313" key="2">
    <source>
        <dbReference type="EMBL" id="MCZ0702526.1"/>
    </source>
</evidence>
<gene>
    <name evidence="2" type="ORF">OWO01_04795</name>
</gene>
<keyword evidence="3" id="KW-1185">Reference proteome</keyword>
<reference evidence="2" key="1">
    <citation type="submission" date="2022-11" db="EMBL/GenBank/DDBJ databases">
        <title>WGS of Natronobacillus azotifigens 24KS-1, an anaerobic diazotrophic haloalkaliphile from soda-rich habitats.</title>
        <authorList>
            <person name="Sorokin D.Y."/>
            <person name="Merkel A.Y."/>
        </authorList>
    </citation>
    <scope>NUCLEOTIDE SEQUENCE</scope>
    <source>
        <strain evidence="2">24KS-1</strain>
    </source>
</reference>
<name>A0A9J6RAY5_9BACI</name>
<dbReference type="PANTHER" id="PTHR30383">
    <property type="entry name" value="THIOESTERASE 1/PROTEASE 1/LYSOPHOSPHOLIPASE L1"/>
    <property type="match status" value="1"/>
</dbReference>
<evidence type="ECO:0000313" key="3">
    <source>
        <dbReference type="Proteomes" id="UP001084197"/>
    </source>
</evidence>
<comment type="caution">
    <text evidence="2">The sequence shown here is derived from an EMBL/GenBank/DDBJ whole genome shotgun (WGS) entry which is preliminary data.</text>
</comment>
<dbReference type="AlphaFoldDB" id="A0A9J6RAY5"/>
<organism evidence="2 3">
    <name type="scientific">Natronobacillus azotifigens</name>
    <dbReference type="NCBI Taxonomy" id="472978"/>
    <lineage>
        <taxon>Bacteria</taxon>
        <taxon>Bacillati</taxon>
        <taxon>Bacillota</taxon>
        <taxon>Bacilli</taxon>
        <taxon>Bacillales</taxon>
        <taxon>Bacillaceae</taxon>
        <taxon>Natronobacillus</taxon>
    </lineage>
</organism>
<dbReference type="Gene3D" id="3.40.50.1110">
    <property type="entry name" value="SGNH hydrolase"/>
    <property type="match status" value="1"/>
</dbReference>
<dbReference type="InterPro" id="IPR036514">
    <property type="entry name" value="SGNH_hydro_sf"/>
</dbReference>
<dbReference type="EMBL" id="JAPRAT010000006">
    <property type="protein sequence ID" value="MCZ0702526.1"/>
    <property type="molecule type" value="Genomic_DNA"/>
</dbReference>